<organism evidence="3 4">
    <name type="scientific">Halteria grandinella</name>
    <dbReference type="NCBI Taxonomy" id="5974"/>
    <lineage>
        <taxon>Eukaryota</taxon>
        <taxon>Sar</taxon>
        <taxon>Alveolata</taxon>
        <taxon>Ciliophora</taxon>
        <taxon>Intramacronucleata</taxon>
        <taxon>Spirotrichea</taxon>
        <taxon>Stichotrichia</taxon>
        <taxon>Sporadotrichida</taxon>
        <taxon>Halteriidae</taxon>
        <taxon>Halteria</taxon>
    </lineage>
</organism>
<dbReference type="SMART" id="SM00173">
    <property type="entry name" value="RAS"/>
    <property type="match status" value="1"/>
</dbReference>
<dbReference type="InterPro" id="IPR027417">
    <property type="entry name" value="P-loop_NTPase"/>
</dbReference>
<dbReference type="Pfam" id="PF00071">
    <property type="entry name" value="Ras"/>
    <property type="match status" value="1"/>
</dbReference>
<dbReference type="SUPFAM" id="SSF52540">
    <property type="entry name" value="P-loop containing nucleoside triphosphate hydrolases"/>
    <property type="match status" value="1"/>
</dbReference>
<dbReference type="Gene3D" id="3.40.50.300">
    <property type="entry name" value="P-loop containing nucleotide triphosphate hydrolases"/>
    <property type="match status" value="1"/>
</dbReference>
<dbReference type="SMART" id="SM00174">
    <property type="entry name" value="RHO"/>
    <property type="match status" value="1"/>
</dbReference>
<dbReference type="CDD" id="cd00154">
    <property type="entry name" value="Rab"/>
    <property type="match status" value="1"/>
</dbReference>
<sequence>MNTASVPGDAPPKIIFRIVMIGFHGVGKTSFMIRYFDHEYLDQRPVTIGIDFKIEIKERDGRECKYQIWDTAGAERFAALPRAYYKNSHGMLIFVDLSQPSIEAQLTKWMTEIEKFASDNVCRLLVGTKSDLPQVISDEDFAEYAMKYNMPFIKTSSKGNINVAEAMSQIMDNVYQQSKDLNFMNMPIQFRGEPHRQNNCSC</sequence>
<dbReference type="AlphaFoldDB" id="A0A8J8NJN9"/>
<keyword evidence="1" id="KW-0547">Nucleotide-binding</keyword>
<name>A0A8J8NJN9_HALGN</name>
<protein>
    <submittedName>
        <fullName evidence="3">Uncharacterized protein</fullName>
    </submittedName>
</protein>
<comment type="caution">
    <text evidence="3">The sequence shown here is derived from an EMBL/GenBank/DDBJ whole genome shotgun (WGS) entry which is preliminary data.</text>
</comment>
<evidence type="ECO:0000256" key="2">
    <source>
        <dbReference type="ARBA" id="ARBA00023134"/>
    </source>
</evidence>
<dbReference type="EMBL" id="RRYP01015429">
    <property type="protein sequence ID" value="TNV75505.1"/>
    <property type="molecule type" value="Genomic_DNA"/>
</dbReference>
<dbReference type="PRINTS" id="PR00449">
    <property type="entry name" value="RASTRNSFRMNG"/>
</dbReference>
<keyword evidence="4" id="KW-1185">Reference proteome</keyword>
<dbReference type="InterPro" id="IPR050227">
    <property type="entry name" value="Rab"/>
</dbReference>
<dbReference type="FunFam" id="3.40.50.300:FF:001447">
    <property type="entry name" value="Ras-related protein Rab-1B"/>
    <property type="match status" value="1"/>
</dbReference>
<reference evidence="3" key="1">
    <citation type="submission" date="2019-06" db="EMBL/GenBank/DDBJ databases">
        <authorList>
            <person name="Zheng W."/>
        </authorList>
    </citation>
    <scope>NUCLEOTIDE SEQUENCE</scope>
    <source>
        <strain evidence="3">QDHG01</strain>
    </source>
</reference>
<dbReference type="PROSITE" id="PS51419">
    <property type="entry name" value="RAB"/>
    <property type="match status" value="1"/>
</dbReference>
<dbReference type="InterPro" id="IPR001806">
    <property type="entry name" value="Small_GTPase"/>
</dbReference>
<gene>
    <name evidence="3" type="ORF">FGO68_gene5409</name>
</gene>
<dbReference type="SMART" id="SM00175">
    <property type="entry name" value="RAB"/>
    <property type="match status" value="1"/>
</dbReference>
<accession>A0A8J8NJN9</accession>
<evidence type="ECO:0000313" key="4">
    <source>
        <dbReference type="Proteomes" id="UP000785679"/>
    </source>
</evidence>
<dbReference type="NCBIfam" id="TIGR00231">
    <property type="entry name" value="small_GTP"/>
    <property type="match status" value="1"/>
</dbReference>
<dbReference type="Proteomes" id="UP000785679">
    <property type="component" value="Unassembled WGS sequence"/>
</dbReference>
<dbReference type="InterPro" id="IPR005225">
    <property type="entry name" value="Small_GTP-bd"/>
</dbReference>
<dbReference type="GO" id="GO:0003924">
    <property type="term" value="F:GTPase activity"/>
    <property type="evidence" value="ECO:0007669"/>
    <property type="project" value="InterPro"/>
</dbReference>
<keyword evidence="2" id="KW-0342">GTP-binding</keyword>
<proteinExistence type="predicted"/>
<dbReference type="OrthoDB" id="48625at2759"/>
<evidence type="ECO:0000313" key="3">
    <source>
        <dbReference type="EMBL" id="TNV75505.1"/>
    </source>
</evidence>
<evidence type="ECO:0000256" key="1">
    <source>
        <dbReference type="ARBA" id="ARBA00022741"/>
    </source>
</evidence>
<dbReference type="GO" id="GO:0005525">
    <property type="term" value="F:GTP binding"/>
    <property type="evidence" value="ECO:0007669"/>
    <property type="project" value="UniProtKB-KW"/>
</dbReference>
<dbReference type="PROSITE" id="PS51421">
    <property type="entry name" value="RAS"/>
    <property type="match status" value="1"/>
</dbReference>
<dbReference type="PANTHER" id="PTHR47977">
    <property type="entry name" value="RAS-RELATED PROTEIN RAB"/>
    <property type="match status" value="1"/>
</dbReference>